<keyword evidence="2" id="KW-0813">Transport</keyword>
<dbReference type="GO" id="GO:0140115">
    <property type="term" value="P:export across plasma membrane"/>
    <property type="evidence" value="ECO:0007669"/>
    <property type="project" value="UniProtKB-ARBA"/>
</dbReference>
<feature type="transmembrane region" description="Helical" evidence="6">
    <location>
        <begin position="168"/>
        <end position="188"/>
    </location>
</feature>
<name>A0A1R3WM85_9RHOB</name>
<keyword evidence="4 6" id="KW-1133">Transmembrane helix</keyword>
<feature type="transmembrane region" description="Helical" evidence="6">
    <location>
        <begin position="314"/>
        <end position="335"/>
    </location>
</feature>
<feature type="domain" description="Major facilitator superfamily (MFS) profile" evidence="7">
    <location>
        <begin position="15"/>
        <end position="399"/>
    </location>
</feature>
<dbReference type="PROSITE" id="PS50850">
    <property type="entry name" value="MFS"/>
    <property type="match status" value="1"/>
</dbReference>
<feature type="transmembrane region" description="Helical" evidence="6">
    <location>
        <begin position="49"/>
        <end position="70"/>
    </location>
</feature>
<dbReference type="Proteomes" id="UP000186997">
    <property type="component" value="Unassembled WGS sequence"/>
</dbReference>
<dbReference type="PANTHER" id="PTHR23502">
    <property type="entry name" value="MAJOR FACILITATOR SUPERFAMILY"/>
    <property type="match status" value="1"/>
</dbReference>
<dbReference type="GO" id="GO:0005886">
    <property type="term" value="C:plasma membrane"/>
    <property type="evidence" value="ECO:0007669"/>
    <property type="project" value="TreeGrafter"/>
</dbReference>
<evidence type="ECO:0000256" key="3">
    <source>
        <dbReference type="ARBA" id="ARBA00022692"/>
    </source>
</evidence>
<dbReference type="CDD" id="cd17320">
    <property type="entry name" value="MFS_MdfA_MDR_like"/>
    <property type="match status" value="1"/>
</dbReference>
<comment type="subcellular location">
    <subcellularLocation>
        <location evidence="1">Membrane</location>
        <topology evidence="1">Multi-pass membrane protein</topology>
    </subcellularLocation>
</comment>
<dbReference type="InterPro" id="IPR020846">
    <property type="entry name" value="MFS_dom"/>
</dbReference>
<feature type="transmembrane region" description="Helical" evidence="6">
    <location>
        <begin position="140"/>
        <end position="162"/>
    </location>
</feature>
<evidence type="ECO:0000313" key="9">
    <source>
        <dbReference type="Proteomes" id="UP000186997"/>
    </source>
</evidence>
<evidence type="ECO:0000313" key="8">
    <source>
        <dbReference type="EMBL" id="SIT78384.1"/>
    </source>
</evidence>
<dbReference type="SUPFAM" id="SSF103473">
    <property type="entry name" value="MFS general substrate transporter"/>
    <property type="match status" value="1"/>
</dbReference>
<feature type="transmembrane region" description="Helical" evidence="6">
    <location>
        <begin position="219"/>
        <end position="238"/>
    </location>
</feature>
<protein>
    <submittedName>
        <fullName evidence="8">MFS transporter, DHA1 family, bicyclomycin/chloramphenicol resistance protein</fullName>
    </submittedName>
</protein>
<evidence type="ECO:0000259" key="7">
    <source>
        <dbReference type="PROSITE" id="PS50850"/>
    </source>
</evidence>
<evidence type="ECO:0000256" key="2">
    <source>
        <dbReference type="ARBA" id="ARBA00022448"/>
    </source>
</evidence>
<keyword evidence="3 6" id="KW-0812">Transmembrane</keyword>
<feature type="transmembrane region" description="Helical" evidence="6">
    <location>
        <begin position="258"/>
        <end position="278"/>
    </location>
</feature>
<keyword evidence="5 6" id="KW-0472">Membrane</keyword>
<evidence type="ECO:0000256" key="1">
    <source>
        <dbReference type="ARBA" id="ARBA00004141"/>
    </source>
</evidence>
<feature type="transmembrane region" description="Helical" evidence="6">
    <location>
        <begin position="15"/>
        <end position="37"/>
    </location>
</feature>
<dbReference type="EMBL" id="FTPR01000001">
    <property type="protein sequence ID" value="SIT78384.1"/>
    <property type="molecule type" value="Genomic_DNA"/>
</dbReference>
<accession>A0A1R3WM85</accession>
<dbReference type="GO" id="GO:0022857">
    <property type="term" value="F:transmembrane transporter activity"/>
    <property type="evidence" value="ECO:0007669"/>
    <property type="project" value="InterPro"/>
</dbReference>
<dbReference type="AlphaFoldDB" id="A0A1R3WM85"/>
<keyword evidence="9" id="KW-1185">Reference proteome</keyword>
<evidence type="ECO:0000256" key="5">
    <source>
        <dbReference type="ARBA" id="ARBA00023136"/>
    </source>
</evidence>
<dbReference type="PROSITE" id="PS00216">
    <property type="entry name" value="SUGAR_TRANSPORT_1"/>
    <property type="match status" value="1"/>
</dbReference>
<feature type="transmembrane region" description="Helical" evidence="6">
    <location>
        <begin position="378"/>
        <end position="396"/>
    </location>
</feature>
<evidence type="ECO:0000256" key="6">
    <source>
        <dbReference type="SAM" id="Phobius"/>
    </source>
</evidence>
<feature type="transmembrane region" description="Helical" evidence="6">
    <location>
        <begin position="347"/>
        <end position="372"/>
    </location>
</feature>
<dbReference type="Pfam" id="PF07690">
    <property type="entry name" value="MFS_1"/>
    <property type="match status" value="1"/>
</dbReference>
<proteinExistence type="predicted"/>
<dbReference type="STRING" id="287098.SAMN05421665_0763"/>
<dbReference type="PANTHER" id="PTHR23502:SF132">
    <property type="entry name" value="POLYAMINE TRANSPORTER 2-RELATED"/>
    <property type="match status" value="1"/>
</dbReference>
<gene>
    <name evidence="8" type="ORF">SAMN05421665_0763</name>
</gene>
<feature type="transmembrane region" description="Helical" evidence="6">
    <location>
        <begin position="290"/>
        <end position="308"/>
    </location>
</feature>
<feature type="transmembrane region" description="Helical" evidence="6">
    <location>
        <begin position="82"/>
        <end position="101"/>
    </location>
</feature>
<organism evidence="8 9">
    <name type="scientific">Yoonia rosea</name>
    <dbReference type="NCBI Taxonomy" id="287098"/>
    <lineage>
        <taxon>Bacteria</taxon>
        <taxon>Pseudomonadati</taxon>
        <taxon>Pseudomonadota</taxon>
        <taxon>Alphaproteobacteria</taxon>
        <taxon>Rhodobacterales</taxon>
        <taxon>Paracoccaceae</taxon>
        <taxon>Yoonia</taxon>
    </lineage>
</organism>
<dbReference type="InterPro" id="IPR005829">
    <property type="entry name" value="Sugar_transporter_CS"/>
</dbReference>
<dbReference type="Gene3D" id="1.20.1720.10">
    <property type="entry name" value="Multidrug resistance protein D"/>
    <property type="match status" value="1"/>
</dbReference>
<dbReference type="InterPro" id="IPR036259">
    <property type="entry name" value="MFS_trans_sf"/>
</dbReference>
<dbReference type="OrthoDB" id="9800416at2"/>
<sequence length="404" mass="43303">MNVSPKARALPQTEFIALMAMVSATVAFSIDAMLPALPEMAAALSPDDFNRVQLIITSFILGLGVGTFFTGPLSDAFGRKPVMVGGTIIYMLGSAAAWQAQTLEVMLAARVLQGLGAAGPRVVAMALIRDLYAGPQMARILSFVMIIFTLVPAIAPTMGHYIVTAFDWHAIFVACILFSFITTTWLLIRQPETLRPENRRPLSGGALWRALIEMFTHPTARLSILIQTLTFAMLYSILSSTQPIFDLTYGQGDNFHLWFGGIAVVASSSGFLNARLVVRLGMRAIIKAMYTAQIFMTLLLIAVLVTGTPDHIAFPVYVLWVLSNFFQAGLSIGNLNALGMEEMGHMAGLAASVLTSVATVGGVLIAVPIALLFDGTPLPAAIGSLVLASIALWLTTQIKRPGET</sequence>
<dbReference type="GO" id="GO:0042908">
    <property type="term" value="P:xenobiotic transport"/>
    <property type="evidence" value="ECO:0007669"/>
    <property type="project" value="UniProtKB-ARBA"/>
</dbReference>
<reference evidence="9" key="1">
    <citation type="submission" date="2017-01" db="EMBL/GenBank/DDBJ databases">
        <authorList>
            <person name="Varghese N."/>
            <person name="Submissions S."/>
        </authorList>
    </citation>
    <scope>NUCLEOTIDE SEQUENCE [LARGE SCALE GENOMIC DNA]</scope>
    <source>
        <strain evidence="9">DSM 29591</strain>
    </source>
</reference>
<evidence type="ECO:0000256" key="4">
    <source>
        <dbReference type="ARBA" id="ARBA00022989"/>
    </source>
</evidence>
<dbReference type="InterPro" id="IPR011701">
    <property type="entry name" value="MFS"/>
</dbReference>
<dbReference type="RefSeq" id="WP_076658426.1">
    <property type="nucleotide sequence ID" value="NZ_FTPR01000001.1"/>
</dbReference>